<sequence>MLVFDEVTFLPSSGNKEINGIGEMVFTSDNSKFFYWSQYGWDAGFAGSDVYAYSIHGEGSFVKEDQSILGYPNMDRDPLDTPILLVESQGMIIAKNKAFNMGNLQEVIGTFPELIYAVDVVNHTALGKKGYL</sequence>
<evidence type="ECO:0000313" key="1">
    <source>
        <dbReference type="EMBL" id="OMD41163.1"/>
    </source>
</evidence>
<dbReference type="AlphaFoldDB" id="A0A1R0Y1D9"/>
<proteinExistence type="predicted"/>
<dbReference type="EMBL" id="MPTC01000008">
    <property type="protein sequence ID" value="OMD41163.1"/>
    <property type="molecule type" value="Genomic_DNA"/>
</dbReference>
<reference evidence="1 2" key="1">
    <citation type="submission" date="2016-10" db="EMBL/GenBank/DDBJ databases">
        <title>Paenibacillus species isolates.</title>
        <authorList>
            <person name="Beno S.M."/>
        </authorList>
    </citation>
    <scope>NUCLEOTIDE SEQUENCE [LARGE SCALE GENOMIC DNA]</scope>
    <source>
        <strain evidence="1 2">FSL H7-0710</strain>
    </source>
</reference>
<evidence type="ECO:0000313" key="2">
    <source>
        <dbReference type="Proteomes" id="UP000187439"/>
    </source>
</evidence>
<accession>A0A1R0Y1D9</accession>
<gene>
    <name evidence="1" type="ORF">BSK52_12105</name>
</gene>
<protein>
    <submittedName>
        <fullName evidence="1">Uncharacterized protein</fullName>
    </submittedName>
</protein>
<organism evidence="1 2">
    <name type="scientific">Paenibacillus odorifer</name>
    <dbReference type="NCBI Taxonomy" id="189426"/>
    <lineage>
        <taxon>Bacteria</taxon>
        <taxon>Bacillati</taxon>
        <taxon>Bacillota</taxon>
        <taxon>Bacilli</taxon>
        <taxon>Bacillales</taxon>
        <taxon>Paenibacillaceae</taxon>
        <taxon>Paenibacillus</taxon>
    </lineage>
</organism>
<name>A0A1R0Y1D9_9BACL</name>
<dbReference type="Proteomes" id="UP000187439">
    <property type="component" value="Unassembled WGS sequence"/>
</dbReference>
<comment type="caution">
    <text evidence="1">The sequence shown here is derived from an EMBL/GenBank/DDBJ whole genome shotgun (WGS) entry which is preliminary data.</text>
</comment>